<dbReference type="InterPro" id="IPR000914">
    <property type="entry name" value="SBP_5_dom"/>
</dbReference>
<dbReference type="Gene3D" id="3.10.105.10">
    <property type="entry name" value="Dipeptide-binding Protein, Domain 3"/>
    <property type="match status" value="1"/>
</dbReference>
<dbReference type="InterPro" id="IPR023765">
    <property type="entry name" value="SBP_5_CS"/>
</dbReference>
<dbReference type="AlphaFoldDB" id="A0A926EXX9"/>
<dbReference type="Pfam" id="PF00496">
    <property type="entry name" value="SBP_bac_5"/>
    <property type="match status" value="1"/>
</dbReference>
<dbReference type="PROSITE" id="PS01040">
    <property type="entry name" value="SBP_BACTERIAL_5"/>
    <property type="match status" value="1"/>
</dbReference>
<dbReference type="GO" id="GO:0015833">
    <property type="term" value="P:peptide transport"/>
    <property type="evidence" value="ECO:0007669"/>
    <property type="project" value="TreeGrafter"/>
</dbReference>
<dbReference type="SUPFAM" id="SSF53850">
    <property type="entry name" value="Periplasmic binding protein-like II"/>
    <property type="match status" value="1"/>
</dbReference>
<evidence type="ECO:0000256" key="4">
    <source>
        <dbReference type="ARBA" id="ARBA00022729"/>
    </source>
</evidence>
<dbReference type="PANTHER" id="PTHR30290:SF9">
    <property type="entry name" value="OLIGOPEPTIDE-BINDING PROTEIN APPA"/>
    <property type="match status" value="1"/>
</dbReference>
<reference evidence="7 8" key="1">
    <citation type="submission" date="2020-08" db="EMBL/GenBank/DDBJ databases">
        <title>Genome public.</title>
        <authorList>
            <person name="Liu C."/>
            <person name="Sun Q."/>
        </authorList>
    </citation>
    <scope>NUCLEOTIDE SEQUENCE [LARGE SCALE GENOMIC DNA]</scope>
    <source>
        <strain evidence="7 8">NSJ-26</strain>
    </source>
</reference>
<evidence type="ECO:0000313" key="7">
    <source>
        <dbReference type="EMBL" id="MBC8589592.1"/>
    </source>
</evidence>
<dbReference type="PANTHER" id="PTHR30290">
    <property type="entry name" value="PERIPLASMIC BINDING COMPONENT OF ABC TRANSPORTER"/>
    <property type="match status" value="1"/>
</dbReference>
<dbReference type="InterPro" id="IPR039424">
    <property type="entry name" value="SBP_5"/>
</dbReference>
<gene>
    <name evidence="7" type="ORF">H8689_00335</name>
</gene>
<keyword evidence="8" id="KW-1185">Reference proteome</keyword>
<evidence type="ECO:0000256" key="5">
    <source>
        <dbReference type="SAM" id="SignalP"/>
    </source>
</evidence>
<feature type="domain" description="Solute-binding protein family 5" evidence="6">
    <location>
        <begin position="80"/>
        <end position="428"/>
    </location>
</feature>
<dbReference type="Proteomes" id="UP000601522">
    <property type="component" value="Unassembled WGS sequence"/>
</dbReference>
<accession>A0A926EXX9</accession>
<dbReference type="EMBL" id="JACRTK010000001">
    <property type="protein sequence ID" value="MBC8589592.1"/>
    <property type="molecule type" value="Genomic_DNA"/>
</dbReference>
<evidence type="ECO:0000256" key="2">
    <source>
        <dbReference type="ARBA" id="ARBA00005695"/>
    </source>
</evidence>
<evidence type="ECO:0000256" key="3">
    <source>
        <dbReference type="ARBA" id="ARBA00022448"/>
    </source>
</evidence>
<dbReference type="CDD" id="cd08499">
    <property type="entry name" value="PBP2_Ylib_like"/>
    <property type="match status" value="1"/>
</dbReference>
<dbReference type="PIRSF" id="PIRSF002741">
    <property type="entry name" value="MppA"/>
    <property type="match status" value="1"/>
</dbReference>
<keyword evidence="4 5" id="KW-0732">Signal</keyword>
<evidence type="ECO:0000313" key="8">
    <source>
        <dbReference type="Proteomes" id="UP000601522"/>
    </source>
</evidence>
<evidence type="ECO:0000256" key="1">
    <source>
        <dbReference type="ARBA" id="ARBA00004193"/>
    </source>
</evidence>
<dbReference type="Gene3D" id="3.40.190.10">
    <property type="entry name" value="Periplasmic binding protein-like II"/>
    <property type="match status" value="1"/>
</dbReference>
<name>A0A926EXX9_9FIRM</name>
<evidence type="ECO:0000259" key="6">
    <source>
        <dbReference type="Pfam" id="PF00496"/>
    </source>
</evidence>
<dbReference type="RefSeq" id="WP_249322413.1">
    <property type="nucleotide sequence ID" value="NZ_JACRTK010000001.1"/>
</dbReference>
<proteinExistence type="inferred from homology"/>
<comment type="similarity">
    <text evidence="2">Belongs to the bacterial solute-binding protein 5 family.</text>
</comment>
<comment type="subcellular location">
    <subcellularLocation>
        <location evidence="1">Cell membrane</location>
        <topology evidence="1">Lipid-anchor</topology>
    </subcellularLocation>
</comment>
<dbReference type="PROSITE" id="PS51257">
    <property type="entry name" value="PROKAR_LIPOPROTEIN"/>
    <property type="match status" value="1"/>
</dbReference>
<dbReference type="InterPro" id="IPR030678">
    <property type="entry name" value="Peptide/Ni-bd"/>
</dbReference>
<dbReference type="GO" id="GO:0042597">
    <property type="term" value="C:periplasmic space"/>
    <property type="evidence" value="ECO:0007669"/>
    <property type="project" value="UniProtKB-ARBA"/>
</dbReference>
<dbReference type="Gene3D" id="3.90.76.10">
    <property type="entry name" value="Dipeptide-binding Protein, Domain 1"/>
    <property type="match status" value="1"/>
</dbReference>
<sequence>MLKQRKSFVLLSMLLVITVVLSACGNKTTSGGGSSTKDELVVAQGADPKSLDPHASNDQPSTRINRQIYNTLVVTDNNMEIQPGLAESWDQVDDNTWEFKLREGVKFHNGEEMKASDVVFSFDRMANSAEVAHIIGAVKSVEEKDDYNVVIKTEEPFAPLLAHLAHSASSILSEKAVKDAGDDYQSHPVGTGPFKFVSHDSGDKVTLERFDDYYGDKAKVKTLVFRNVPEGTNRTIGLQTGEIDIAYDVEPIDVKTVEGDKGLKLVKDPSLSSDYVGFNTKKAPYDNVKVRQAINYAINVDEIIEVALEGAGTPATGPINDKVYGYNSNLKGYEYNPEKAKELLKEAGFENGFKTTIWTNDNPVRVTIAEIVQGQLKEIGIDAKVEQVEWGAYLERTGKGEHDMFILGWTTVTGDADYGLYAVYHSSQHGGAGNRTFFTDPKVDELLDKGRTATNEDERLKAYAEAQELILEGAPQAFLQFKTHNAGMQKNVEGFELHPSGSHYLGSVGFSK</sequence>
<protein>
    <submittedName>
        <fullName evidence="7">Glutathione ABC transporter substrate-binding protein</fullName>
    </submittedName>
</protein>
<keyword evidence="3" id="KW-0813">Transport</keyword>
<comment type="caution">
    <text evidence="7">The sequence shown here is derived from an EMBL/GenBank/DDBJ whole genome shotgun (WGS) entry which is preliminary data.</text>
</comment>
<organism evidence="7 8">
    <name type="scientific">Wansuia hejianensis</name>
    <dbReference type="NCBI Taxonomy" id="2763667"/>
    <lineage>
        <taxon>Bacteria</taxon>
        <taxon>Bacillati</taxon>
        <taxon>Bacillota</taxon>
        <taxon>Clostridia</taxon>
        <taxon>Lachnospirales</taxon>
        <taxon>Lachnospiraceae</taxon>
        <taxon>Wansuia</taxon>
    </lineage>
</organism>
<dbReference type="GO" id="GO:0043190">
    <property type="term" value="C:ATP-binding cassette (ABC) transporter complex"/>
    <property type="evidence" value="ECO:0007669"/>
    <property type="project" value="InterPro"/>
</dbReference>
<feature type="chain" id="PRO_5039345705" evidence="5">
    <location>
        <begin position="23"/>
        <end position="512"/>
    </location>
</feature>
<dbReference type="GO" id="GO:1904680">
    <property type="term" value="F:peptide transmembrane transporter activity"/>
    <property type="evidence" value="ECO:0007669"/>
    <property type="project" value="TreeGrafter"/>
</dbReference>
<feature type="signal peptide" evidence="5">
    <location>
        <begin position="1"/>
        <end position="22"/>
    </location>
</feature>